<sequence length="132" mass="14588">MRWSYFLCLSFVVVFLLLLQDQAQSFPTSIEHSDLIKRESSESDVVLVKRVINKIKKLFGGGTKTPPAHVPKPGHFDPASAHEPPPLRQGTKLPDGYKMPEHMQNPKKSDAVYFDPSKMIGAGSSSPKKGGK</sequence>
<protein>
    <submittedName>
        <fullName evidence="3">Uncharacterized protein</fullName>
    </submittedName>
</protein>
<dbReference type="RefSeq" id="XP_025356890.1">
    <property type="nucleotide sequence ID" value="XM_025500622.1"/>
</dbReference>
<organism evidence="3 4">
    <name type="scientific">Meira miltonrushii</name>
    <dbReference type="NCBI Taxonomy" id="1280837"/>
    <lineage>
        <taxon>Eukaryota</taxon>
        <taxon>Fungi</taxon>
        <taxon>Dikarya</taxon>
        <taxon>Basidiomycota</taxon>
        <taxon>Ustilaginomycotina</taxon>
        <taxon>Exobasidiomycetes</taxon>
        <taxon>Exobasidiales</taxon>
        <taxon>Brachybasidiaceae</taxon>
        <taxon>Meira</taxon>
    </lineage>
</organism>
<feature type="signal peptide" evidence="2">
    <location>
        <begin position="1"/>
        <end position="25"/>
    </location>
</feature>
<proteinExistence type="predicted"/>
<keyword evidence="4" id="KW-1185">Reference proteome</keyword>
<evidence type="ECO:0000256" key="2">
    <source>
        <dbReference type="SAM" id="SignalP"/>
    </source>
</evidence>
<dbReference type="GeneID" id="37022403"/>
<keyword evidence="2" id="KW-0732">Signal</keyword>
<gene>
    <name evidence="3" type="ORF">FA14DRAFT_175901</name>
</gene>
<dbReference type="EMBL" id="KZ819602">
    <property type="protein sequence ID" value="PWN36588.1"/>
    <property type="molecule type" value="Genomic_DNA"/>
</dbReference>
<dbReference type="InParanoid" id="A0A316VHS6"/>
<evidence type="ECO:0000256" key="1">
    <source>
        <dbReference type="SAM" id="MobiDB-lite"/>
    </source>
</evidence>
<name>A0A316VHS6_9BASI</name>
<feature type="compositionally biased region" description="Low complexity" evidence="1">
    <location>
        <begin position="123"/>
        <end position="132"/>
    </location>
</feature>
<feature type="chain" id="PRO_5016292727" evidence="2">
    <location>
        <begin position="26"/>
        <end position="132"/>
    </location>
</feature>
<evidence type="ECO:0000313" key="3">
    <source>
        <dbReference type="EMBL" id="PWN36588.1"/>
    </source>
</evidence>
<dbReference type="Proteomes" id="UP000245771">
    <property type="component" value="Unassembled WGS sequence"/>
</dbReference>
<dbReference type="AlphaFoldDB" id="A0A316VHS6"/>
<evidence type="ECO:0000313" key="4">
    <source>
        <dbReference type="Proteomes" id="UP000245771"/>
    </source>
</evidence>
<reference evidence="3 4" key="1">
    <citation type="journal article" date="2018" name="Mol. Biol. Evol.">
        <title>Broad Genomic Sampling Reveals a Smut Pathogenic Ancestry of the Fungal Clade Ustilaginomycotina.</title>
        <authorList>
            <person name="Kijpornyongpan T."/>
            <person name="Mondo S.J."/>
            <person name="Barry K."/>
            <person name="Sandor L."/>
            <person name="Lee J."/>
            <person name="Lipzen A."/>
            <person name="Pangilinan J."/>
            <person name="LaButti K."/>
            <person name="Hainaut M."/>
            <person name="Henrissat B."/>
            <person name="Grigoriev I.V."/>
            <person name="Spatafora J.W."/>
            <person name="Aime M.C."/>
        </authorList>
    </citation>
    <scope>NUCLEOTIDE SEQUENCE [LARGE SCALE GENOMIC DNA]</scope>
    <source>
        <strain evidence="3 4">MCA 3882</strain>
    </source>
</reference>
<feature type="region of interest" description="Disordered" evidence="1">
    <location>
        <begin position="59"/>
        <end position="132"/>
    </location>
</feature>
<accession>A0A316VHS6</accession>